<evidence type="ECO:0000256" key="3">
    <source>
        <dbReference type="ARBA" id="ARBA00022989"/>
    </source>
</evidence>
<dbReference type="GO" id="GO:0005886">
    <property type="term" value="C:plasma membrane"/>
    <property type="evidence" value="ECO:0007669"/>
    <property type="project" value="TreeGrafter"/>
</dbReference>
<evidence type="ECO:0000259" key="6">
    <source>
        <dbReference type="Pfam" id="PF01957"/>
    </source>
</evidence>
<feature type="domain" description="NfeD-like C-terminal" evidence="6">
    <location>
        <begin position="93"/>
        <end position="148"/>
    </location>
</feature>
<proteinExistence type="predicted"/>
<evidence type="ECO:0000256" key="1">
    <source>
        <dbReference type="ARBA" id="ARBA00004141"/>
    </source>
</evidence>
<comment type="subcellular location">
    <subcellularLocation>
        <location evidence="1">Membrane</location>
        <topology evidence="1">Multi-pass membrane protein</topology>
    </subcellularLocation>
</comment>
<organism evidence="7 8">
    <name type="scientific">Photobacterium lipolyticum</name>
    <dbReference type="NCBI Taxonomy" id="266810"/>
    <lineage>
        <taxon>Bacteria</taxon>
        <taxon>Pseudomonadati</taxon>
        <taxon>Pseudomonadota</taxon>
        <taxon>Gammaproteobacteria</taxon>
        <taxon>Vibrionales</taxon>
        <taxon>Vibrionaceae</taxon>
        <taxon>Photobacterium</taxon>
    </lineage>
</organism>
<reference evidence="7 8" key="1">
    <citation type="submission" date="2018-03" db="EMBL/GenBank/DDBJ databases">
        <title>Whole genome sequencing of Histamine producing bacteria.</title>
        <authorList>
            <person name="Butler K."/>
        </authorList>
    </citation>
    <scope>NUCLEOTIDE SEQUENCE [LARGE SCALE GENOMIC DNA]</scope>
    <source>
        <strain evidence="7 8">DSM 16190</strain>
    </source>
</reference>
<gene>
    <name evidence="7" type="ORF">C9I89_03775</name>
</gene>
<sequence>MIELLEQMNGWHWLAFGLALLAFELLGTAGYLLWLGISAVLVGLIMSFMPLGWSVQWLTFVVFSLFTTWLWWRYQHRQDRADDKHRTLNRRTEQLVGQICILDQPVPVGPGRMKLGDTTWAVRSDVELDAGTLVEVIAVDGITLVIRPKQKGSSQP</sequence>
<dbReference type="InterPro" id="IPR052165">
    <property type="entry name" value="Membrane_assoc_protease"/>
</dbReference>
<dbReference type="OrthoDB" id="6402862at2"/>
<dbReference type="InterPro" id="IPR012340">
    <property type="entry name" value="NA-bd_OB-fold"/>
</dbReference>
<dbReference type="Proteomes" id="UP000240904">
    <property type="component" value="Unassembled WGS sequence"/>
</dbReference>
<dbReference type="RefSeq" id="WP_107282027.1">
    <property type="nucleotide sequence ID" value="NZ_PYMC01000002.1"/>
</dbReference>
<dbReference type="EMBL" id="PYMC01000002">
    <property type="protein sequence ID" value="PSW06663.1"/>
    <property type="molecule type" value="Genomic_DNA"/>
</dbReference>
<dbReference type="SUPFAM" id="SSF141322">
    <property type="entry name" value="NfeD domain-like"/>
    <property type="match status" value="1"/>
</dbReference>
<keyword evidence="3 5" id="KW-1133">Transmembrane helix</keyword>
<evidence type="ECO:0000256" key="4">
    <source>
        <dbReference type="ARBA" id="ARBA00023136"/>
    </source>
</evidence>
<keyword evidence="8" id="KW-1185">Reference proteome</keyword>
<protein>
    <recommendedName>
        <fullName evidence="6">NfeD-like C-terminal domain-containing protein</fullName>
    </recommendedName>
</protein>
<evidence type="ECO:0000313" key="8">
    <source>
        <dbReference type="Proteomes" id="UP000240904"/>
    </source>
</evidence>
<name>A0A2T3N2T8_9GAMM</name>
<keyword evidence="4 5" id="KW-0472">Membrane</keyword>
<dbReference type="PANTHER" id="PTHR33507:SF3">
    <property type="entry name" value="INNER MEMBRANE PROTEIN YBBJ"/>
    <property type="match status" value="1"/>
</dbReference>
<keyword evidence="2 5" id="KW-0812">Transmembrane</keyword>
<dbReference type="AlphaFoldDB" id="A0A2T3N2T8"/>
<dbReference type="Gene3D" id="2.40.50.140">
    <property type="entry name" value="Nucleic acid-binding proteins"/>
    <property type="match status" value="1"/>
</dbReference>
<feature type="transmembrane region" description="Helical" evidence="5">
    <location>
        <begin position="12"/>
        <end position="45"/>
    </location>
</feature>
<evidence type="ECO:0000256" key="2">
    <source>
        <dbReference type="ARBA" id="ARBA00022692"/>
    </source>
</evidence>
<feature type="transmembrane region" description="Helical" evidence="5">
    <location>
        <begin position="51"/>
        <end position="72"/>
    </location>
</feature>
<evidence type="ECO:0000313" key="7">
    <source>
        <dbReference type="EMBL" id="PSW06663.1"/>
    </source>
</evidence>
<dbReference type="Pfam" id="PF01957">
    <property type="entry name" value="NfeD"/>
    <property type="match status" value="1"/>
</dbReference>
<dbReference type="PANTHER" id="PTHR33507">
    <property type="entry name" value="INNER MEMBRANE PROTEIN YBBJ"/>
    <property type="match status" value="1"/>
</dbReference>
<accession>A0A2T3N2T8</accession>
<dbReference type="InterPro" id="IPR002810">
    <property type="entry name" value="NfeD-like_C"/>
</dbReference>
<comment type="caution">
    <text evidence="7">The sequence shown here is derived from an EMBL/GenBank/DDBJ whole genome shotgun (WGS) entry which is preliminary data.</text>
</comment>
<evidence type="ECO:0000256" key="5">
    <source>
        <dbReference type="SAM" id="Phobius"/>
    </source>
</evidence>